<dbReference type="EMBL" id="JANBPW010000171">
    <property type="protein sequence ID" value="KAJ1950592.1"/>
    <property type="molecule type" value="Genomic_DNA"/>
</dbReference>
<feature type="non-terminal residue" evidence="1">
    <location>
        <position position="189"/>
    </location>
</feature>
<dbReference type="Proteomes" id="UP001150603">
    <property type="component" value="Unassembled WGS sequence"/>
</dbReference>
<keyword evidence="2" id="KW-1185">Reference proteome</keyword>
<proteinExistence type="predicted"/>
<sequence>MSNTESYRELIEQAVQLALERSVFEPEEPSIAAIEPAATAIGETLDSTDETGKRDFEFTFHTLASDLTQQLVKTPEDTETLSKIKALLDTAILVCNDGILEPAFVFALTDEVMESVSIDIARDIFDFLEVRAALVRKVMAKTPGKGVQVLKICNSLLRRIPQATMNEFAGRVQVFIANSFALSERSGVN</sequence>
<organism evidence="1 2">
    <name type="scientific">Linderina macrospora</name>
    <dbReference type="NCBI Taxonomy" id="4868"/>
    <lineage>
        <taxon>Eukaryota</taxon>
        <taxon>Fungi</taxon>
        <taxon>Fungi incertae sedis</taxon>
        <taxon>Zoopagomycota</taxon>
        <taxon>Kickxellomycotina</taxon>
        <taxon>Kickxellomycetes</taxon>
        <taxon>Kickxellales</taxon>
        <taxon>Kickxellaceae</taxon>
        <taxon>Linderina</taxon>
    </lineage>
</organism>
<accession>A0ACC1JGK8</accession>
<evidence type="ECO:0000313" key="2">
    <source>
        <dbReference type="Proteomes" id="UP001150603"/>
    </source>
</evidence>
<gene>
    <name evidence="1" type="ORF">FBU59_000605</name>
</gene>
<evidence type="ECO:0000313" key="1">
    <source>
        <dbReference type="EMBL" id="KAJ1950592.1"/>
    </source>
</evidence>
<comment type="caution">
    <text evidence="1">The sequence shown here is derived from an EMBL/GenBank/DDBJ whole genome shotgun (WGS) entry which is preliminary data.</text>
</comment>
<reference evidence="1" key="1">
    <citation type="submission" date="2022-07" db="EMBL/GenBank/DDBJ databases">
        <title>Phylogenomic reconstructions and comparative analyses of Kickxellomycotina fungi.</title>
        <authorList>
            <person name="Reynolds N.K."/>
            <person name="Stajich J.E."/>
            <person name="Barry K."/>
            <person name="Grigoriev I.V."/>
            <person name="Crous P."/>
            <person name="Smith M.E."/>
        </authorList>
    </citation>
    <scope>NUCLEOTIDE SEQUENCE</scope>
    <source>
        <strain evidence="1">NRRL 5244</strain>
    </source>
</reference>
<protein>
    <submittedName>
        <fullName evidence="1">Uncharacterized protein</fullName>
    </submittedName>
</protein>
<name>A0ACC1JGK8_9FUNG</name>